<evidence type="ECO:0000313" key="2">
    <source>
        <dbReference type="EMBL" id="SEB79017.1"/>
    </source>
</evidence>
<reference evidence="3" key="1">
    <citation type="submission" date="2016-10" db="EMBL/GenBank/DDBJ databases">
        <authorList>
            <person name="Varghese N."/>
            <person name="Submissions S."/>
        </authorList>
    </citation>
    <scope>NUCLEOTIDE SEQUENCE [LARGE SCALE GENOMIC DNA]</scope>
    <source>
        <strain evidence="3">ES.061</strain>
    </source>
</reference>
<feature type="signal peptide" evidence="1">
    <location>
        <begin position="1"/>
        <end position="31"/>
    </location>
</feature>
<name>A0A1H4M874_9HYPH</name>
<dbReference type="Proteomes" id="UP000199064">
    <property type="component" value="Unassembled WGS sequence"/>
</dbReference>
<dbReference type="RefSeq" id="WP_007010587.1">
    <property type="nucleotide sequence ID" value="NZ_FNSL01000001.1"/>
</dbReference>
<keyword evidence="3" id="KW-1185">Reference proteome</keyword>
<evidence type="ECO:0000313" key="3">
    <source>
        <dbReference type="Proteomes" id="UP000199064"/>
    </source>
</evidence>
<gene>
    <name evidence="2" type="ORF">SAMN05216452_3186</name>
</gene>
<proteinExistence type="predicted"/>
<protein>
    <submittedName>
        <fullName evidence="2">Uncharacterized protein</fullName>
    </submittedName>
</protein>
<dbReference type="EMBL" id="FNSL01000001">
    <property type="protein sequence ID" value="SEB79017.1"/>
    <property type="molecule type" value="Genomic_DNA"/>
</dbReference>
<feature type="chain" id="PRO_5011547475" evidence="1">
    <location>
        <begin position="32"/>
        <end position="65"/>
    </location>
</feature>
<keyword evidence="1" id="KW-0732">Signal</keyword>
<accession>A0A1H4M874</accession>
<evidence type="ECO:0000256" key="1">
    <source>
        <dbReference type="SAM" id="SignalP"/>
    </source>
</evidence>
<organism evidence="2 3">
    <name type="scientific">Nitratireductor aquibiodomus</name>
    <dbReference type="NCBI Taxonomy" id="204799"/>
    <lineage>
        <taxon>Bacteria</taxon>
        <taxon>Pseudomonadati</taxon>
        <taxon>Pseudomonadota</taxon>
        <taxon>Alphaproteobacteria</taxon>
        <taxon>Hyphomicrobiales</taxon>
        <taxon>Phyllobacteriaceae</taxon>
        <taxon>Nitratireductor</taxon>
    </lineage>
</organism>
<dbReference type="AlphaFoldDB" id="A0A1H4M874"/>
<sequence length="65" mass="6611">MSTVILSKRASMRLLAHRALLLAGTALIASAAMPDGVPRAGAVDAKAGAACADTFIPPLRHTGRT</sequence>